<dbReference type="AlphaFoldDB" id="A0A396GJB1"/>
<comment type="caution">
    <text evidence="1">The sequence shown here is derived from an EMBL/GenBank/DDBJ whole genome shotgun (WGS) entry which is preliminary data.</text>
</comment>
<proteinExistence type="predicted"/>
<protein>
    <submittedName>
        <fullName evidence="1">Uncharacterized protein</fullName>
    </submittedName>
</protein>
<evidence type="ECO:0000313" key="2">
    <source>
        <dbReference type="Proteomes" id="UP000265566"/>
    </source>
</evidence>
<reference evidence="2" key="1">
    <citation type="journal article" date="2018" name="Nat. Plants">
        <title>Whole-genome landscape of Medicago truncatula symbiotic genes.</title>
        <authorList>
            <person name="Pecrix Y."/>
            <person name="Staton S.E."/>
            <person name="Sallet E."/>
            <person name="Lelandais-Briere C."/>
            <person name="Moreau S."/>
            <person name="Carrere S."/>
            <person name="Blein T."/>
            <person name="Jardinaud M.F."/>
            <person name="Latrasse D."/>
            <person name="Zouine M."/>
            <person name="Zahm M."/>
            <person name="Kreplak J."/>
            <person name="Mayjonade B."/>
            <person name="Satge C."/>
            <person name="Perez M."/>
            <person name="Cauet S."/>
            <person name="Marande W."/>
            <person name="Chantry-Darmon C."/>
            <person name="Lopez-Roques C."/>
            <person name="Bouchez O."/>
            <person name="Berard A."/>
            <person name="Debelle F."/>
            <person name="Munos S."/>
            <person name="Bendahmane A."/>
            <person name="Berges H."/>
            <person name="Niebel A."/>
            <person name="Buitink J."/>
            <person name="Frugier F."/>
            <person name="Benhamed M."/>
            <person name="Crespi M."/>
            <person name="Gouzy J."/>
            <person name="Gamas P."/>
        </authorList>
    </citation>
    <scope>NUCLEOTIDE SEQUENCE [LARGE SCALE GENOMIC DNA]</scope>
    <source>
        <strain evidence="2">cv. Jemalong A17</strain>
    </source>
</reference>
<accession>A0A396GJB1</accession>
<gene>
    <name evidence="1" type="ORF">MtrunA17_Chr8g0336721</name>
</gene>
<dbReference type="EMBL" id="PSQE01000008">
    <property type="protein sequence ID" value="RHN38765.1"/>
    <property type="molecule type" value="Genomic_DNA"/>
</dbReference>
<dbReference type="Gramene" id="rna44731">
    <property type="protein sequence ID" value="RHN38765.1"/>
    <property type="gene ID" value="gene44731"/>
</dbReference>
<dbReference type="Proteomes" id="UP000265566">
    <property type="component" value="Chromosome 8"/>
</dbReference>
<sequence length="51" mass="5901">MCGSYSWFRIDRNLSTIRITLVLLPKCVALVHPFQTSQSYHMHNDTVLAHV</sequence>
<organism evidence="1 2">
    <name type="scientific">Medicago truncatula</name>
    <name type="common">Barrel medic</name>
    <name type="synonym">Medicago tribuloides</name>
    <dbReference type="NCBI Taxonomy" id="3880"/>
    <lineage>
        <taxon>Eukaryota</taxon>
        <taxon>Viridiplantae</taxon>
        <taxon>Streptophyta</taxon>
        <taxon>Embryophyta</taxon>
        <taxon>Tracheophyta</taxon>
        <taxon>Spermatophyta</taxon>
        <taxon>Magnoliopsida</taxon>
        <taxon>eudicotyledons</taxon>
        <taxon>Gunneridae</taxon>
        <taxon>Pentapetalae</taxon>
        <taxon>rosids</taxon>
        <taxon>fabids</taxon>
        <taxon>Fabales</taxon>
        <taxon>Fabaceae</taxon>
        <taxon>Papilionoideae</taxon>
        <taxon>50 kb inversion clade</taxon>
        <taxon>NPAAA clade</taxon>
        <taxon>Hologalegina</taxon>
        <taxon>IRL clade</taxon>
        <taxon>Trifolieae</taxon>
        <taxon>Medicago</taxon>
    </lineage>
</organism>
<name>A0A396GJB1_MEDTR</name>
<evidence type="ECO:0000313" key="1">
    <source>
        <dbReference type="EMBL" id="RHN38765.1"/>
    </source>
</evidence>